<evidence type="ECO:0000313" key="2">
    <source>
        <dbReference type="Proteomes" id="UP000814033"/>
    </source>
</evidence>
<name>A0ACB8S2U5_9AGAM</name>
<accession>A0ACB8S2U5</accession>
<evidence type="ECO:0000313" key="1">
    <source>
        <dbReference type="EMBL" id="KAI0050609.1"/>
    </source>
</evidence>
<comment type="caution">
    <text evidence="1">The sequence shown here is derived from an EMBL/GenBank/DDBJ whole genome shotgun (WGS) entry which is preliminary data.</text>
</comment>
<keyword evidence="2" id="KW-1185">Reference proteome</keyword>
<proteinExistence type="predicted"/>
<dbReference type="EMBL" id="MU275860">
    <property type="protein sequence ID" value="KAI0050609.1"/>
    <property type="molecule type" value="Genomic_DNA"/>
</dbReference>
<protein>
    <submittedName>
        <fullName evidence="1">Uncharacterized protein</fullName>
    </submittedName>
</protein>
<dbReference type="Proteomes" id="UP000814033">
    <property type="component" value="Unassembled WGS sequence"/>
</dbReference>
<reference evidence="1" key="1">
    <citation type="submission" date="2021-02" db="EMBL/GenBank/DDBJ databases">
        <authorList>
            <consortium name="DOE Joint Genome Institute"/>
            <person name="Ahrendt S."/>
            <person name="Looney B.P."/>
            <person name="Miyauchi S."/>
            <person name="Morin E."/>
            <person name="Drula E."/>
            <person name="Courty P.E."/>
            <person name="Chicoki N."/>
            <person name="Fauchery L."/>
            <person name="Kohler A."/>
            <person name="Kuo A."/>
            <person name="Labutti K."/>
            <person name="Pangilinan J."/>
            <person name="Lipzen A."/>
            <person name="Riley R."/>
            <person name="Andreopoulos W."/>
            <person name="He G."/>
            <person name="Johnson J."/>
            <person name="Barry K.W."/>
            <person name="Grigoriev I.V."/>
            <person name="Nagy L."/>
            <person name="Hibbett D."/>
            <person name="Henrissat B."/>
            <person name="Matheny P.B."/>
            <person name="Labbe J."/>
            <person name="Martin F."/>
        </authorList>
    </citation>
    <scope>NUCLEOTIDE SEQUENCE</scope>
    <source>
        <strain evidence="1">FP105234-sp</strain>
    </source>
</reference>
<gene>
    <name evidence="1" type="ORF">FA95DRAFT_1555530</name>
</gene>
<sequence length="202" mass="21212">MSNAQLPEDQLIELLLQLKKTTPDQAKGILNQQPQISYALIALMVKMNAVNVEVLEKTLTGGAGPQLNGTAQATGPPPAAPVSAVPPRMQTQSSRTGTPQYPTPPPAAPYAQTQPVAAPSSYPGFANTPPGPASYHNQAPSYPPQQPAQPSAPALPTALPGISEEQKAMIMHVISMTPEQINRLPPAERASLIQLRATLGIP</sequence>
<organism evidence="1 2">
    <name type="scientific">Auriscalpium vulgare</name>
    <dbReference type="NCBI Taxonomy" id="40419"/>
    <lineage>
        <taxon>Eukaryota</taxon>
        <taxon>Fungi</taxon>
        <taxon>Dikarya</taxon>
        <taxon>Basidiomycota</taxon>
        <taxon>Agaricomycotina</taxon>
        <taxon>Agaricomycetes</taxon>
        <taxon>Russulales</taxon>
        <taxon>Auriscalpiaceae</taxon>
        <taxon>Auriscalpium</taxon>
    </lineage>
</organism>
<reference evidence="1" key="2">
    <citation type="journal article" date="2022" name="New Phytol.">
        <title>Evolutionary transition to the ectomycorrhizal habit in the genomes of a hyperdiverse lineage of mushroom-forming fungi.</title>
        <authorList>
            <person name="Looney B."/>
            <person name="Miyauchi S."/>
            <person name="Morin E."/>
            <person name="Drula E."/>
            <person name="Courty P.E."/>
            <person name="Kohler A."/>
            <person name="Kuo A."/>
            <person name="LaButti K."/>
            <person name="Pangilinan J."/>
            <person name="Lipzen A."/>
            <person name="Riley R."/>
            <person name="Andreopoulos W."/>
            <person name="He G."/>
            <person name="Johnson J."/>
            <person name="Nolan M."/>
            <person name="Tritt A."/>
            <person name="Barry K.W."/>
            <person name="Grigoriev I.V."/>
            <person name="Nagy L.G."/>
            <person name="Hibbett D."/>
            <person name="Henrissat B."/>
            <person name="Matheny P.B."/>
            <person name="Labbe J."/>
            <person name="Martin F.M."/>
        </authorList>
    </citation>
    <scope>NUCLEOTIDE SEQUENCE</scope>
    <source>
        <strain evidence="1">FP105234-sp</strain>
    </source>
</reference>